<comment type="caution">
    <text evidence="1">The sequence shown here is derived from an EMBL/GenBank/DDBJ whole genome shotgun (WGS) entry which is preliminary data.</text>
</comment>
<dbReference type="EMBL" id="JBBKXZ010000001">
    <property type="protein sequence ID" value="MFD3393145.1"/>
    <property type="molecule type" value="Genomic_DNA"/>
</dbReference>
<dbReference type="Gene3D" id="2.50.20.10">
    <property type="entry name" value="Lipoprotein localisation LolA/LolB/LppX"/>
    <property type="match status" value="1"/>
</dbReference>
<reference evidence="1 2" key="1">
    <citation type="submission" date="2024-03" db="EMBL/GenBank/DDBJ databases">
        <title>Aquirufa genome sequencing.</title>
        <authorList>
            <person name="Pitt A."/>
            <person name="Hahn M.W."/>
        </authorList>
    </citation>
    <scope>NUCLEOTIDE SEQUENCE [LARGE SCALE GENOMIC DNA]</scope>
    <source>
        <strain evidence="1 2">OSTEICH-129V</strain>
    </source>
</reference>
<name>A0ABW6DDZ1_9BACT</name>
<keyword evidence="2" id="KW-1185">Reference proteome</keyword>
<accession>A0ABW6DDZ1</accession>
<sequence length="215" mass="24214">MKYWLLICFPFFASAQQADELFARLTQKFKQVHHYEVVAQIKPNIPLIKILPVKANVQFTYPNTYKIKSAGISILPKNGFSELPLLFSQPNQFTAIASGNEVIQGVRAEIITLLPRANEGDLVLAKIWVDTQSMLILKSLITSRSNGTILSEFEYTSEKSWGLPARMKFTIDVKKFKIPKGVATDINRTSRQVDDGNSTKKGSIEVIFGKYRVNS</sequence>
<dbReference type="RefSeq" id="WP_377981774.1">
    <property type="nucleotide sequence ID" value="NZ_JBBKXZ010000001.1"/>
</dbReference>
<organism evidence="1 2">
    <name type="scientific">Aquirufa avitistagni</name>
    <dbReference type="NCBI Taxonomy" id="3104728"/>
    <lineage>
        <taxon>Bacteria</taxon>
        <taxon>Pseudomonadati</taxon>
        <taxon>Bacteroidota</taxon>
        <taxon>Cytophagia</taxon>
        <taxon>Cytophagales</taxon>
        <taxon>Flectobacillaceae</taxon>
        <taxon>Aquirufa</taxon>
    </lineage>
</organism>
<evidence type="ECO:0000313" key="1">
    <source>
        <dbReference type="EMBL" id="MFD3393145.1"/>
    </source>
</evidence>
<dbReference type="Proteomes" id="UP001598138">
    <property type="component" value="Unassembled WGS sequence"/>
</dbReference>
<gene>
    <name evidence="1" type="ORF">U0R10_00790</name>
</gene>
<proteinExistence type="predicted"/>
<protein>
    <recommendedName>
        <fullName evidence="3">Outer membrane lipoprotein carrier protein LolA</fullName>
    </recommendedName>
</protein>
<evidence type="ECO:0000313" key="2">
    <source>
        <dbReference type="Proteomes" id="UP001598138"/>
    </source>
</evidence>
<evidence type="ECO:0008006" key="3">
    <source>
        <dbReference type="Google" id="ProtNLM"/>
    </source>
</evidence>